<evidence type="ECO:0000313" key="4">
    <source>
        <dbReference type="Proteomes" id="UP000077275"/>
    </source>
</evidence>
<dbReference type="PATRIC" id="fig|47311.3.peg.39"/>
<dbReference type="EMBL" id="LWMW01000011">
    <property type="protein sequence ID" value="KZX17736.1"/>
    <property type="molecule type" value="Genomic_DNA"/>
</dbReference>
<gene>
    <name evidence="3" type="ORF">MBCUT_00300</name>
</gene>
<dbReference type="Gene3D" id="3.40.830.10">
    <property type="entry name" value="LigB-like"/>
    <property type="match status" value="1"/>
</dbReference>
<comment type="caution">
    <text evidence="3">The sequence shown here is derived from an EMBL/GenBank/DDBJ whole genome shotgun (WGS) entry which is preliminary data.</text>
</comment>
<protein>
    <recommendedName>
        <fullName evidence="2">MEMO1 family protein MBCUT_00300</fullName>
    </recommendedName>
</protein>
<dbReference type="CDD" id="cd07361">
    <property type="entry name" value="MEMO_like"/>
    <property type="match status" value="1"/>
</dbReference>
<dbReference type="HAMAP" id="MF_00055">
    <property type="entry name" value="MEMO1"/>
    <property type="match status" value="1"/>
</dbReference>
<dbReference type="PANTHER" id="PTHR11060:SF0">
    <property type="entry name" value="PROTEIN MEMO1"/>
    <property type="match status" value="1"/>
</dbReference>
<evidence type="ECO:0000256" key="2">
    <source>
        <dbReference type="HAMAP-Rule" id="MF_00055"/>
    </source>
</evidence>
<sequence length="291" mass="32024">MIRKPAVAGLFYDNNPEDLKKTIEWCFNHELGPGKIPKLGKKSKDLIDEINSHDKKIYGSIIPHAGYIYSGPIAAHTYYELVETGFPETFIILCPNHTGLGSEISIYSEGAWDTPLGRVVIDESFANTMISKSDIITSDSSAHLKEHSCEVHLPFLQYFSNDFKIVPIVMGMQDIETSTNLANVIVETANELNTSISIIGSTDLTHYKPREIAQKQDNLIMDAIAKMDEFALLRYIDEIGITMCGYGTTVATIKASRAFGAKSGKILKYATSGDISGDFSSVVGYCSAIFQ</sequence>
<dbReference type="NCBIfam" id="TIGR04336">
    <property type="entry name" value="AmmeMemoSam_B"/>
    <property type="match status" value="1"/>
</dbReference>
<organism evidence="3 4">
    <name type="scientific">Methanobrevibacter cuticularis</name>
    <dbReference type="NCBI Taxonomy" id="47311"/>
    <lineage>
        <taxon>Archaea</taxon>
        <taxon>Methanobacteriati</taxon>
        <taxon>Methanobacteriota</taxon>
        <taxon>Methanomada group</taxon>
        <taxon>Methanobacteria</taxon>
        <taxon>Methanobacteriales</taxon>
        <taxon>Methanobacteriaceae</taxon>
        <taxon>Methanobrevibacter</taxon>
    </lineage>
</organism>
<dbReference type="STRING" id="47311.MBCUT_00300"/>
<dbReference type="Proteomes" id="UP000077275">
    <property type="component" value="Unassembled WGS sequence"/>
</dbReference>
<evidence type="ECO:0000313" key="3">
    <source>
        <dbReference type="EMBL" id="KZX17736.1"/>
    </source>
</evidence>
<dbReference type="AlphaFoldDB" id="A0A166FJD4"/>
<comment type="similarity">
    <text evidence="1 2">Belongs to the MEMO1 family.</text>
</comment>
<name>A0A166FJD4_9EURY</name>
<dbReference type="InterPro" id="IPR002737">
    <property type="entry name" value="MEMO1_fam"/>
</dbReference>
<dbReference type="PANTHER" id="PTHR11060">
    <property type="entry name" value="PROTEIN MEMO1"/>
    <property type="match status" value="1"/>
</dbReference>
<dbReference type="OrthoDB" id="372162at2157"/>
<reference evidence="3 4" key="1">
    <citation type="submission" date="2016-04" db="EMBL/GenBank/DDBJ databases">
        <title>Genome sequence of Methanobrevibacter cuticularis DSM 11139.</title>
        <authorList>
            <person name="Poehlein A."/>
            <person name="Seedorf H."/>
            <person name="Daniel R."/>
        </authorList>
    </citation>
    <scope>NUCLEOTIDE SEQUENCE [LARGE SCALE GENOMIC DNA]</scope>
    <source>
        <strain evidence="3 4">DSM 11139</strain>
    </source>
</reference>
<keyword evidence="4" id="KW-1185">Reference proteome</keyword>
<accession>A0A166FJD4</accession>
<dbReference type="Pfam" id="PF01875">
    <property type="entry name" value="Memo"/>
    <property type="match status" value="1"/>
</dbReference>
<evidence type="ECO:0000256" key="1">
    <source>
        <dbReference type="ARBA" id="ARBA00006315"/>
    </source>
</evidence>
<proteinExistence type="inferred from homology"/>
<dbReference type="RefSeq" id="WP_067257187.1">
    <property type="nucleotide sequence ID" value="NZ_LWMW01000011.1"/>
</dbReference>